<name>A0ACC2EI91_DIPCM</name>
<evidence type="ECO:0000313" key="2">
    <source>
        <dbReference type="Proteomes" id="UP001162992"/>
    </source>
</evidence>
<accession>A0ACC2EI91</accession>
<proteinExistence type="predicted"/>
<evidence type="ECO:0000313" key="1">
    <source>
        <dbReference type="EMBL" id="KAJ7566324.1"/>
    </source>
</evidence>
<dbReference type="Proteomes" id="UP001162992">
    <property type="component" value="Chromosome 2"/>
</dbReference>
<dbReference type="EMBL" id="CM055093">
    <property type="protein sequence ID" value="KAJ7566324.1"/>
    <property type="molecule type" value="Genomic_DNA"/>
</dbReference>
<keyword evidence="2" id="KW-1185">Reference proteome</keyword>
<gene>
    <name evidence="1" type="ORF">O6H91_02G097000</name>
</gene>
<comment type="caution">
    <text evidence="1">The sequence shown here is derived from an EMBL/GenBank/DDBJ whole genome shotgun (WGS) entry which is preliminary data.</text>
</comment>
<reference evidence="2" key="1">
    <citation type="journal article" date="2024" name="Proc. Natl. Acad. Sci. U.S.A.">
        <title>Extraordinary preservation of gene collinearity over three hundred million years revealed in homosporous lycophytes.</title>
        <authorList>
            <person name="Li C."/>
            <person name="Wickell D."/>
            <person name="Kuo L.Y."/>
            <person name="Chen X."/>
            <person name="Nie B."/>
            <person name="Liao X."/>
            <person name="Peng D."/>
            <person name="Ji J."/>
            <person name="Jenkins J."/>
            <person name="Williams M."/>
            <person name="Shu S."/>
            <person name="Plott C."/>
            <person name="Barry K."/>
            <person name="Rajasekar S."/>
            <person name="Grimwood J."/>
            <person name="Han X."/>
            <person name="Sun S."/>
            <person name="Hou Z."/>
            <person name="He W."/>
            <person name="Dai G."/>
            <person name="Sun C."/>
            <person name="Schmutz J."/>
            <person name="Leebens-Mack J.H."/>
            <person name="Li F.W."/>
            <person name="Wang L."/>
        </authorList>
    </citation>
    <scope>NUCLEOTIDE SEQUENCE [LARGE SCALE GENOMIC DNA]</scope>
    <source>
        <strain evidence="2">cv. PW_Plant_1</strain>
    </source>
</reference>
<protein>
    <submittedName>
        <fullName evidence="1">Uncharacterized protein</fullName>
    </submittedName>
</protein>
<sequence>MKRTNANNNRNVGIAVQADWENRQYSNAWSLNVHHLFEFLLQFDKHPTDWKYRLAVLNEKLTKHEARLEFLEAKKTKRGRSI</sequence>
<organism evidence="1 2">
    <name type="scientific">Diphasiastrum complanatum</name>
    <name type="common">Issler's clubmoss</name>
    <name type="synonym">Lycopodium complanatum</name>
    <dbReference type="NCBI Taxonomy" id="34168"/>
    <lineage>
        <taxon>Eukaryota</taxon>
        <taxon>Viridiplantae</taxon>
        <taxon>Streptophyta</taxon>
        <taxon>Embryophyta</taxon>
        <taxon>Tracheophyta</taxon>
        <taxon>Lycopodiopsida</taxon>
        <taxon>Lycopodiales</taxon>
        <taxon>Lycopodiaceae</taxon>
        <taxon>Lycopodioideae</taxon>
        <taxon>Diphasiastrum</taxon>
    </lineage>
</organism>